<keyword evidence="2" id="KW-1185">Reference proteome</keyword>
<dbReference type="OrthoDB" id="1380421at2759"/>
<protein>
    <submittedName>
        <fullName evidence="1">Uncharacterized protein</fullName>
    </submittedName>
</protein>
<dbReference type="Proteomes" id="UP000242715">
    <property type="component" value="Unassembled WGS sequence"/>
</dbReference>
<dbReference type="EMBL" id="DF974387">
    <property type="protein sequence ID" value="GAU48148.1"/>
    <property type="molecule type" value="Genomic_DNA"/>
</dbReference>
<name>A0A2Z6NVF4_TRISU</name>
<gene>
    <name evidence="1" type="ORF">TSUD_302810</name>
</gene>
<sequence length="334" mass="37851">MFRSIVPSSRTRGSNLIDHPRITSLAPTNQPNMEFGINMMGNMTNCDFYIPDAAGDTTLVPGFRNSVEEALHGIGIRPHFVSLPSQAQEHRIVISDLPEFEWPSILTMFGYYILVLFKIDSELFGTGSYPYSPLAKRVDELKAKVGCCHRKYLGIPLTEEVENSIRIMLGTHALRTFVINFLINNSNHPDPKSCSLFHYLNYVLSWSGDLRVCSLFMYERLVKTKSPVLADYRVKAEVDNLEETIKAIVSHTYPQYFNHLCLVSELLYLDVSRFPTLFAVALELEMKATGHHHYSPHISKADSTTVRELVNLHRTAMAQDQVTTVRRMPSVPGI</sequence>
<accession>A0A2Z6NVF4</accession>
<dbReference type="AlphaFoldDB" id="A0A2Z6NVF4"/>
<evidence type="ECO:0000313" key="1">
    <source>
        <dbReference type="EMBL" id="GAU48148.1"/>
    </source>
</evidence>
<proteinExistence type="predicted"/>
<organism evidence="1 2">
    <name type="scientific">Trifolium subterraneum</name>
    <name type="common">Subterranean clover</name>
    <dbReference type="NCBI Taxonomy" id="3900"/>
    <lineage>
        <taxon>Eukaryota</taxon>
        <taxon>Viridiplantae</taxon>
        <taxon>Streptophyta</taxon>
        <taxon>Embryophyta</taxon>
        <taxon>Tracheophyta</taxon>
        <taxon>Spermatophyta</taxon>
        <taxon>Magnoliopsida</taxon>
        <taxon>eudicotyledons</taxon>
        <taxon>Gunneridae</taxon>
        <taxon>Pentapetalae</taxon>
        <taxon>rosids</taxon>
        <taxon>fabids</taxon>
        <taxon>Fabales</taxon>
        <taxon>Fabaceae</taxon>
        <taxon>Papilionoideae</taxon>
        <taxon>50 kb inversion clade</taxon>
        <taxon>NPAAA clade</taxon>
        <taxon>Hologalegina</taxon>
        <taxon>IRL clade</taxon>
        <taxon>Trifolieae</taxon>
        <taxon>Trifolium</taxon>
    </lineage>
</organism>
<evidence type="ECO:0000313" key="2">
    <source>
        <dbReference type="Proteomes" id="UP000242715"/>
    </source>
</evidence>
<reference evidence="2" key="1">
    <citation type="journal article" date="2017" name="Front. Plant Sci.">
        <title>Climate Clever Clovers: New Paradigm to Reduce the Environmental Footprint of Ruminants by Breeding Low Methanogenic Forages Utilizing Haplotype Variation.</title>
        <authorList>
            <person name="Kaur P."/>
            <person name="Appels R."/>
            <person name="Bayer P.E."/>
            <person name="Keeble-Gagnere G."/>
            <person name="Wang J."/>
            <person name="Hirakawa H."/>
            <person name="Shirasawa K."/>
            <person name="Vercoe P."/>
            <person name="Stefanova K."/>
            <person name="Durmic Z."/>
            <person name="Nichols P."/>
            <person name="Revell C."/>
            <person name="Isobe S.N."/>
            <person name="Edwards D."/>
            <person name="Erskine W."/>
        </authorList>
    </citation>
    <scope>NUCLEOTIDE SEQUENCE [LARGE SCALE GENOMIC DNA]</scope>
    <source>
        <strain evidence="2">cv. Daliak</strain>
    </source>
</reference>